<sequence>MVKWLISLLLLSACCVNNDFYSDFSRTYVGTRYLNDPLGEEKLPDKDPLIRFDAFDCTTFVETVLAGGDVDKLTDIRYKNGKVDFFNRNHFIETDWLQNNSDLVENVSNAYGKVSVRTVTIDKQNWLKAVHKIYEDVSPVTIELEYISYDDLKRIDNKETLIVLFISGKSEKSDKIGTDLAVVHMGLLLPGGVILRHASSKYGYVMDADFYDYVAQRAKSKNNIGIMLVRIK</sequence>
<dbReference type="Gene3D" id="1.10.3670.10">
    <property type="entry name" value="Putative xylanase like domain"/>
    <property type="match status" value="1"/>
</dbReference>
<name>A0A9D1MSI5_9PROT</name>
<dbReference type="SUPFAM" id="SSF54001">
    <property type="entry name" value="Cysteine proteinases"/>
    <property type="match status" value="1"/>
</dbReference>
<dbReference type="AlphaFoldDB" id="A0A9D1MSI5"/>
<dbReference type="Pfam" id="PF07313">
    <property type="entry name" value="AmiA-like"/>
    <property type="match status" value="1"/>
</dbReference>
<protein>
    <submittedName>
        <fullName evidence="1">DUF1460 domain-containing protein</fullName>
    </submittedName>
</protein>
<dbReference type="InterPro" id="IPR038765">
    <property type="entry name" value="Papain-like_cys_pep_sf"/>
</dbReference>
<gene>
    <name evidence="1" type="ORF">IAC63_03365</name>
</gene>
<evidence type="ECO:0000313" key="1">
    <source>
        <dbReference type="EMBL" id="HIU65651.1"/>
    </source>
</evidence>
<reference evidence="1" key="2">
    <citation type="journal article" date="2021" name="PeerJ">
        <title>Extensive microbial diversity within the chicken gut microbiome revealed by metagenomics and culture.</title>
        <authorList>
            <person name="Gilroy R."/>
            <person name="Ravi A."/>
            <person name="Getino M."/>
            <person name="Pursley I."/>
            <person name="Horton D.L."/>
            <person name="Alikhan N.F."/>
            <person name="Baker D."/>
            <person name="Gharbi K."/>
            <person name="Hall N."/>
            <person name="Watson M."/>
            <person name="Adriaenssens E.M."/>
            <person name="Foster-Nyarko E."/>
            <person name="Jarju S."/>
            <person name="Secka A."/>
            <person name="Antonio M."/>
            <person name="Oren A."/>
            <person name="Chaudhuri R.R."/>
            <person name="La Ragione R."/>
            <person name="Hildebrand F."/>
            <person name="Pallen M.J."/>
        </authorList>
    </citation>
    <scope>NUCLEOTIDE SEQUENCE</scope>
    <source>
        <strain evidence="1">CHK136-897</strain>
    </source>
</reference>
<accession>A0A9D1MSI5</accession>
<comment type="caution">
    <text evidence="1">The sequence shown here is derived from an EMBL/GenBank/DDBJ whole genome shotgun (WGS) entry which is preliminary data.</text>
</comment>
<dbReference type="EMBL" id="DVNO01000030">
    <property type="protein sequence ID" value="HIU65651.1"/>
    <property type="molecule type" value="Genomic_DNA"/>
</dbReference>
<reference evidence="1" key="1">
    <citation type="submission" date="2020-10" db="EMBL/GenBank/DDBJ databases">
        <authorList>
            <person name="Gilroy R."/>
        </authorList>
    </citation>
    <scope>NUCLEOTIDE SEQUENCE</scope>
    <source>
        <strain evidence="1">CHK136-897</strain>
    </source>
</reference>
<proteinExistence type="predicted"/>
<dbReference type="Gene3D" id="2.30.260.10">
    <property type="entry name" value="putative xylanase like domain"/>
    <property type="match status" value="1"/>
</dbReference>
<organism evidence="1 2">
    <name type="scientific">Candidatus Enterousia avicola</name>
    <dbReference type="NCBI Taxonomy" id="2840787"/>
    <lineage>
        <taxon>Bacteria</taxon>
        <taxon>Pseudomonadati</taxon>
        <taxon>Pseudomonadota</taxon>
        <taxon>Alphaproteobacteria</taxon>
        <taxon>Candidatus Enterousia</taxon>
    </lineage>
</organism>
<dbReference type="InterPro" id="IPR010846">
    <property type="entry name" value="AmiA-like"/>
</dbReference>
<evidence type="ECO:0000313" key="2">
    <source>
        <dbReference type="Proteomes" id="UP000824142"/>
    </source>
</evidence>
<dbReference type="Proteomes" id="UP000824142">
    <property type="component" value="Unassembled WGS sequence"/>
</dbReference>